<proteinExistence type="inferred from homology"/>
<keyword evidence="7" id="KW-1185">Reference proteome</keyword>
<sequence length="277" mass="31890">MLFHKLKYFIEVAHYKSYTRAANQLFISQPALSKQMKLLEEELGFTLFNRSSKGVELTSKGNALYHELDPLFKNIDKTVERHKNNGIIRFGSTPLLSSYFLHEHYEKLQYTNIYVTAIEDDSQDLLPLLKRHEIDAAIIQDIPHTEGLYSKHLFQDVFVAAVPSSYSLAAQEEITMEECLSKPQIITPKGSRLYNQLHSIMEDYPYPEEIFETHYHAMAGFVSLGMGIAYLPGIMANHIQYKGITFLPIKGQPLKRDMYLYSISKHLGEMLSEKFSL</sequence>
<keyword evidence="3" id="KW-0238">DNA-binding</keyword>
<dbReference type="GO" id="GO:0032993">
    <property type="term" value="C:protein-DNA complex"/>
    <property type="evidence" value="ECO:0007669"/>
    <property type="project" value="TreeGrafter"/>
</dbReference>
<evidence type="ECO:0000256" key="2">
    <source>
        <dbReference type="ARBA" id="ARBA00023015"/>
    </source>
</evidence>
<dbReference type="InterPro" id="IPR036388">
    <property type="entry name" value="WH-like_DNA-bd_sf"/>
</dbReference>
<dbReference type="PRINTS" id="PR00039">
    <property type="entry name" value="HTHLYSR"/>
</dbReference>
<evidence type="ECO:0000256" key="1">
    <source>
        <dbReference type="ARBA" id="ARBA00009437"/>
    </source>
</evidence>
<keyword evidence="4" id="KW-0804">Transcription</keyword>
<gene>
    <name evidence="6" type="ORF">N783_08485</name>
</gene>
<dbReference type="Pfam" id="PF03466">
    <property type="entry name" value="LysR_substrate"/>
    <property type="match status" value="1"/>
</dbReference>
<comment type="similarity">
    <text evidence="1">Belongs to the LysR transcriptional regulatory family.</text>
</comment>
<evidence type="ECO:0000259" key="5">
    <source>
        <dbReference type="PROSITE" id="PS50931"/>
    </source>
</evidence>
<dbReference type="PANTHER" id="PTHR30346">
    <property type="entry name" value="TRANSCRIPTIONAL DUAL REGULATOR HCAR-RELATED"/>
    <property type="match status" value="1"/>
</dbReference>
<dbReference type="InterPro" id="IPR000847">
    <property type="entry name" value="LysR_HTH_N"/>
</dbReference>
<dbReference type="eggNOG" id="COG0583">
    <property type="taxonomic scope" value="Bacteria"/>
</dbReference>
<dbReference type="Gene3D" id="3.40.190.10">
    <property type="entry name" value="Periplasmic binding protein-like II"/>
    <property type="match status" value="2"/>
</dbReference>
<dbReference type="Gene3D" id="1.10.10.10">
    <property type="entry name" value="Winged helix-like DNA-binding domain superfamily/Winged helix DNA-binding domain"/>
    <property type="match status" value="1"/>
</dbReference>
<dbReference type="PROSITE" id="PS50931">
    <property type="entry name" value="HTH_LYSR"/>
    <property type="match status" value="1"/>
</dbReference>
<dbReference type="Proteomes" id="UP000030403">
    <property type="component" value="Unassembled WGS sequence"/>
</dbReference>
<comment type="caution">
    <text evidence="6">The sequence shown here is derived from an EMBL/GenBank/DDBJ whole genome shotgun (WGS) entry which is preliminary data.</text>
</comment>
<dbReference type="AlphaFoldDB" id="A0A0A5G8E4"/>
<dbReference type="GO" id="GO:0003677">
    <property type="term" value="F:DNA binding"/>
    <property type="evidence" value="ECO:0007669"/>
    <property type="project" value="UniProtKB-KW"/>
</dbReference>
<dbReference type="RefSeq" id="WP_027446674.1">
    <property type="nucleotide sequence ID" value="NZ_AULJ01000038.1"/>
</dbReference>
<feature type="domain" description="HTH lysR-type" evidence="5">
    <location>
        <begin position="1"/>
        <end position="58"/>
    </location>
</feature>
<dbReference type="SUPFAM" id="SSF53850">
    <property type="entry name" value="Periplasmic binding protein-like II"/>
    <property type="match status" value="1"/>
</dbReference>
<keyword evidence="2" id="KW-0805">Transcription regulation</keyword>
<dbReference type="GO" id="GO:0003700">
    <property type="term" value="F:DNA-binding transcription factor activity"/>
    <property type="evidence" value="ECO:0007669"/>
    <property type="project" value="InterPro"/>
</dbReference>
<evidence type="ECO:0000256" key="4">
    <source>
        <dbReference type="ARBA" id="ARBA00023163"/>
    </source>
</evidence>
<reference evidence="6 7" key="1">
    <citation type="submission" date="2013-08" db="EMBL/GenBank/DDBJ databases">
        <authorList>
            <person name="Huang J."/>
            <person name="Wang G."/>
        </authorList>
    </citation>
    <scope>NUCLEOTIDE SEQUENCE [LARGE SCALE GENOMIC DNA]</scope>
    <source>
        <strain evidence="6 7">BH030004</strain>
    </source>
</reference>
<dbReference type="FunFam" id="1.10.10.10:FF:000001">
    <property type="entry name" value="LysR family transcriptional regulator"/>
    <property type="match status" value="1"/>
</dbReference>
<dbReference type="Pfam" id="PF00126">
    <property type="entry name" value="HTH_1"/>
    <property type="match status" value="1"/>
</dbReference>
<evidence type="ECO:0000313" key="7">
    <source>
        <dbReference type="Proteomes" id="UP000030403"/>
    </source>
</evidence>
<dbReference type="SUPFAM" id="SSF46785">
    <property type="entry name" value="Winged helix' DNA-binding domain"/>
    <property type="match status" value="1"/>
</dbReference>
<name>A0A0A5G8E4_9BACI</name>
<evidence type="ECO:0000313" key="6">
    <source>
        <dbReference type="EMBL" id="KGX88329.1"/>
    </source>
</evidence>
<dbReference type="STRING" id="1385511.GCA_000425225_03034"/>
<accession>A0A0A5G8E4</accession>
<organism evidence="6 7">
    <name type="scientific">Pontibacillus marinus BH030004 = DSM 16465</name>
    <dbReference type="NCBI Taxonomy" id="1385511"/>
    <lineage>
        <taxon>Bacteria</taxon>
        <taxon>Bacillati</taxon>
        <taxon>Bacillota</taxon>
        <taxon>Bacilli</taxon>
        <taxon>Bacillales</taxon>
        <taxon>Bacillaceae</taxon>
        <taxon>Pontibacillus</taxon>
    </lineage>
</organism>
<dbReference type="InterPro" id="IPR005119">
    <property type="entry name" value="LysR_subst-bd"/>
</dbReference>
<dbReference type="InterPro" id="IPR036390">
    <property type="entry name" value="WH_DNA-bd_sf"/>
</dbReference>
<dbReference type="PANTHER" id="PTHR30346:SF0">
    <property type="entry name" value="HCA OPERON TRANSCRIPTIONAL ACTIVATOR HCAR"/>
    <property type="match status" value="1"/>
</dbReference>
<dbReference type="EMBL" id="AVPF01000020">
    <property type="protein sequence ID" value="KGX88329.1"/>
    <property type="molecule type" value="Genomic_DNA"/>
</dbReference>
<dbReference type="CDD" id="cd05466">
    <property type="entry name" value="PBP2_LTTR_substrate"/>
    <property type="match status" value="1"/>
</dbReference>
<evidence type="ECO:0000256" key="3">
    <source>
        <dbReference type="ARBA" id="ARBA00023125"/>
    </source>
</evidence>
<protein>
    <recommendedName>
        <fullName evidence="5">HTH lysR-type domain-containing protein</fullName>
    </recommendedName>
</protein>